<dbReference type="InterPro" id="IPR008479">
    <property type="entry name" value="DUF760"/>
</dbReference>
<keyword evidence="2" id="KW-1185">Reference proteome</keyword>
<dbReference type="InterPro" id="IPR038925">
    <property type="entry name" value="At3g17800-like"/>
</dbReference>
<accession>A0ABR0W1S4</accession>
<evidence type="ECO:0000313" key="2">
    <source>
        <dbReference type="Proteomes" id="UP001318860"/>
    </source>
</evidence>
<sequence length="421" mass="47178">MDCCLPYSKLKFPTLPAGDLRRPITFGLRIVAKPLIVSAGTSGTSKCQFGGLSAPLEPRTPAGRFLSGVLLDDRDNFQGAARKELERLAVERDEAAARLQLSLGSDEACLHSTATGHFCGLIKKYYPLMHCLHLRLVSLDGCGTVGRLLLQAEDCRIQKHECQDAVEDVMYMLILYKFSDMRVHLVPRLSKCVYNGRLEIWPSKDWELESIHSFEVLQMVREHLNAVIGCRANANVTDSWATTEIQRLQLCKLYAASILYGYFLKSASLRHSLEQVLDLSNFYFGFGARSQIPVSEMFSIGSKYIACGHVSSPRSLSVDRVSCSLGTKQENLRFYLMGFDQEMIQMCAKPKFKEAVNLIERHSCALFGDEETGLLETDDVITTSFASLKRFLLEAVAFGSFLWDAENCVNAVYTLEENWVS</sequence>
<name>A0ABR0W1S4_REHGL</name>
<dbReference type="PANTHER" id="PTHR31808">
    <property type="entry name" value="EXPRESSED PROTEIN"/>
    <property type="match status" value="1"/>
</dbReference>
<reference evidence="1 2" key="1">
    <citation type="journal article" date="2021" name="Comput. Struct. Biotechnol. J.">
        <title>De novo genome assembly of the potent medicinal plant Rehmannia glutinosa using nanopore technology.</title>
        <authorList>
            <person name="Ma L."/>
            <person name="Dong C."/>
            <person name="Song C."/>
            <person name="Wang X."/>
            <person name="Zheng X."/>
            <person name="Niu Y."/>
            <person name="Chen S."/>
            <person name="Feng W."/>
        </authorList>
    </citation>
    <scope>NUCLEOTIDE SEQUENCE [LARGE SCALE GENOMIC DNA]</scope>
    <source>
        <strain evidence="1">DH-2019</strain>
    </source>
</reference>
<gene>
    <name evidence="1" type="ORF">DH2020_024959</name>
</gene>
<dbReference type="Pfam" id="PF05542">
    <property type="entry name" value="DUF760"/>
    <property type="match status" value="1"/>
</dbReference>
<protein>
    <submittedName>
        <fullName evidence="1">Uncharacterized protein</fullName>
    </submittedName>
</protein>
<proteinExistence type="predicted"/>
<evidence type="ECO:0000313" key="1">
    <source>
        <dbReference type="EMBL" id="KAK6141290.1"/>
    </source>
</evidence>
<comment type="caution">
    <text evidence="1">The sequence shown here is derived from an EMBL/GenBank/DDBJ whole genome shotgun (WGS) entry which is preliminary data.</text>
</comment>
<dbReference type="PANTHER" id="PTHR31808:SF9">
    <property type="entry name" value="F21O3.2 PROTEIN"/>
    <property type="match status" value="1"/>
</dbReference>
<dbReference type="Proteomes" id="UP001318860">
    <property type="component" value="Unassembled WGS sequence"/>
</dbReference>
<dbReference type="EMBL" id="JABTTQ020000154">
    <property type="protein sequence ID" value="KAK6141290.1"/>
    <property type="molecule type" value="Genomic_DNA"/>
</dbReference>
<organism evidence="1 2">
    <name type="scientific">Rehmannia glutinosa</name>
    <name type="common">Chinese foxglove</name>
    <dbReference type="NCBI Taxonomy" id="99300"/>
    <lineage>
        <taxon>Eukaryota</taxon>
        <taxon>Viridiplantae</taxon>
        <taxon>Streptophyta</taxon>
        <taxon>Embryophyta</taxon>
        <taxon>Tracheophyta</taxon>
        <taxon>Spermatophyta</taxon>
        <taxon>Magnoliopsida</taxon>
        <taxon>eudicotyledons</taxon>
        <taxon>Gunneridae</taxon>
        <taxon>Pentapetalae</taxon>
        <taxon>asterids</taxon>
        <taxon>lamiids</taxon>
        <taxon>Lamiales</taxon>
        <taxon>Orobanchaceae</taxon>
        <taxon>Rehmannieae</taxon>
        <taxon>Rehmannia</taxon>
    </lineage>
</organism>